<dbReference type="GO" id="GO:0003677">
    <property type="term" value="F:DNA binding"/>
    <property type="evidence" value="ECO:0007669"/>
    <property type="project" value="UniProtKB-KW"/>
</dbReference>
<accession>A0ABZ2YN87</accession>
<dbReference type="InterPro" id="IPR039420">
    <property type="entry name" value="WalR-like"/>
</dbReference>
<dbReference type="Pfam" id="PF04397">
    <property type="entry name" value="LytTR"/>
    <property type="match status" value="1"/>
</dbReference>
<dbReference type="InterPro" id="IPR011006">
    <property type="entry name" value="CheY-like_superfamily"/>
</dbReference>
<gene>
    <name evidence="4" type="ORF">WJU16_25040</name>
</gene>
<keyword evidence="2" id="KW-0597">Phosphoprotein</keyword>
<evidence type="ECO:0000256" key="2">
    <source>
        <dbReference type="PROSITE-ProRule" id="PRU00169"/>
    </source>
</evidence>
<evidence type="ECO:0000313" key="4">
    <source>
        <dbReference type="EMBL" id="WZN41233.1"/>
    </source>
</evidence>
<dbReference type="InterPro" id="IPR001789">
    <property type="entry name" value="Sig_transdc_resp-reg_receiver"/>
</dbReference>
<evidence type="ECO:0000259" key="3">
    <source>
        <dbReference type="PROSITE" id="PS50110"/>
    </source>
</evidence>
<reference evidence="5" key="1">
    <citation type="submission" date="2024-03" db="EMBL/GenBank/DDBJ databases">
        <title>Chitinophaga horti sp. nov., isolated from garden soil.</title>
        <authorList>
            <person name="Lee D.S."/>
            <person name="Han D.M."/>
            <person name="Baek J.H."/>
            <person name="Choi D.G."/>
            <person name="Jeon J.H."/>
            <person name="Jeon C.O."/>
        </authorList>
    </citation>
    <scope>NUCLEOTIDE SEQUENCE [LARGE SCALE GENOMIC DNA]</scope>
    <source>
        <strain evidence="5">GPA1</strain>
    </source>
</reference>
<organism evidence="4 5">
    <name type="scientific">Chitinophaga pollutisoli</name>
    <dbReference type="NCBI Taxonomy" id="3133966"/>
    <lineage>
        <taxon>Bacteria</taxon>
        <taxon>Pseudomonadati</taxon>
        <taxon>Bacteroidota</taxon>
        <taxon>Chitinophagia</taxon>
        <taxon>Chitinophagales</taxon>
        <taxon>Chitinophagaceae</taxon>
        <taxon>Chitinophaga</taxon>
    </lineage>
</organism>
<dbReference type="PROSITE" id="PS50110">
    <property type="entry name" value="RESPONSE_REGULATORY"/>
    <property type="match status" value="1"/>
</dbReference>
<dbReference type="SMART" id="SM00850">
    <property type="entry name" value="LytTR"/>
    <property type="match status" value="1"/>
</dbReference>
<dbReference type="SUPFAM" id="SSF52172">
    <property type="entry name" value="CheY-like"/>
    <property type="match status" value="1"/>
</dbReference>
<dbReference type="SMART" id="SM00448">
    <property type="entry name" value="REC"/>
    <property type="match status" value="1"/>
</dbReference>
<protein>
    <submittedName>
        <fullName evidence="4">LytTR family DNA-binding domain-containing protein</fullName>
    </submittedName>
</protein>
<evidence type="ECO:0000313" key="5">
    <source>
        <dbReference type="Proteomes" id="UP001485459"/>
    </source>
</evidence>
<sequence>MNVLILEDEPLVAAHLIQLVRALEPEWEITGPVASLREALWKLDPMPDLILADIQLSDGISLDLFPHLQPAIPVIFTTAYDQYAIRAFKVNSIDYLLKPVDREELAAAFRKYASLREKYASPQYIRELLRFVHNQQQASRYKSSFTVQSGKNVFVFPLSEIVGFSKSEVIRLHHADGRNWVADFRSLDEIEELLDPQHCYRANRQFIAHRAFLAGFKTDESSRLTLHFKAGKAPEVTVSKDKAAAFRTWFG</sequence>
<keyword evidence="5" id="KW-1185">Reference proteome</keyword>
<dbReference type="Pfam" id="PF00072">
    <property type="entry name" value="Response_reg"/>
    <property type="match status" value="1"/>
</dbReference>
<keyword evidence="1 4" id="KW-0238">DNA-binding</keyword>
<feature type="domain" description="Response regulatory" evidence="3">
    <location>
        <begin position="2"/>
        <end position="113"/>
    </location>
</feature>
<dbReference type="PANTHER" id="PTHR48111:SF69">
    <property type="entry name" value="RESPONSE REGULATOR RECEIVER"/>
    <property type="match status" value="1"/>
</dbReference>
<dbReference type="EMBL" id="CP149822">
    <property type="protein sequence ID" value="WZN41233.1"/>
    <property type="molecule type" value="Genomic_DNA"/>
</dbReference>
<dbReference type="Proteomes" id="UP001485459">
    <property type="component" value="Chromosome"/>
</dbReference>
<proteinExistence type="predicted"/>
<evidence type="ECO:0000256" key="1">
    <source>
        <dbReference type="ARBA" id="ARBA00023125"/>
    </source>
</evidence>
<dbReference type="PANTHER" id="PTHR48111">
    <property type="entry name" value="REGULATOR OF RPOS"/>
    <property type="match status" value="1"/>
</dbReference>
<dbReference type="RefSeq" id="WP_341836088.1">
    <property type="nucleotide sequence ID" value="NZ_CP149822.1"/>
</dbReference>
<dbReference type="Gene3D" id="3.40.50.2300">
    <property type="match status" value="1"/>
</dbReference>
<feature type="modified residue" description="4-aspartylphosphate" evidence="2">
    <location>
        <position position="53"/>
    </location>
</feature>
<name>A0ABZ2YN87_9BACT</name>
<dbReference type="InterPro" id="IPR007492">
    <property type="entry name" value="LytTR_DNA-bd_dom"/>
</dbReference>
<dbReference type="Gene3D" id="2.40.50.1020">
    <property type="entry name" value="LytTr DNA-binding domain"/>
    <property type="match status" value="1"/>
</dbReference>